<dbReference type="AlphaFoldDB" id="A0A366LVD6"/>
<reference evidence="1 2" key="1">
    <citation type="submission" date="2018-06" db="EMBL/GenBank/DDBJ databases">
        <title>Sphaerisporangium craniellae sp. nov., isolated from a marine sponge in the South China Sea.</title>
        <authorList>
            <person name="Li L."/>
        </authorList>
    </citation>
    <scope>NUCLEOTIDE SEQUENCE [LARGE SCALE GENOMIC DNA]</scope>
    <source>
        <strain evidence="1 2">LHW63015</strain>
    </source>
</reference>
<comment type="caution">
    <text evidence="1">The sequence shown here is derived from an EMBL/GenBank/DDBJ whole genome shotgun (WGS) entry which is preliminary data.</text>
</comment>
<evidence type="ECO:0000313" key="2">
    <source>
        <dbReference type="Proteomes" id="UP000253303"/>
    </source>
</evidence>
<dbReference type="Proteomes" id="UP000253303">
    <property type="component" value="Unassembled WGS sequence"/>
</dbReference>
<protein>
    <submittedName>
        <fullName evidence="1">Uncharacterized protein</fullName>
    </submittedName>
</protein>
<sequence>MLQAGQEERVNSRPAGLQVEESGLDSDWLLVRDVADLSSGGVLVSRQRFSAFVAAALSGEVQPAERRGLALLEIGELSERPRWLVTTYESWMAFLVAAQQGDFDQYVLRRRM</sequence>
<evidence type="ECO:0000313" key="1">
    <source>
        <dbReference type="EMBL" id="RBQ17550.1"/>
    </source>
</evidence>
<dbReference type="EMBL" id="QMEY01000011">
    <property type="protein sequence ID" value="RBQ17550.1"/>
    <property type="molecule type" value="Genomic_DNA"/>
</dbReference>
<name>A0A366LVD6_9ACTN</name>
<proteinExistence type="predicted"/>
<organism evidence="1 2">
    <name type="scientific">Spongiactinospora rosea</name>
    <dbReference type="NCBI Taxonomy" id="2248750"/>
    <lineage>
        <taxon>Bacteria</taxon>
        <taxon>Bacillati</taxon>
        <taxon>Actinomycetota</taxon>
        <taxon>Actinomycetes</taxon>
        <taxon>Streptosporangiales</taxon>
        <taxon>Streptosporangiaceae</taxon>
        <taxon>Spongiactinospora</taxon>
    </lineage>
</organism>
<accession>A0A366LVD6</accession>
<gene>
    <name evidence="1" type="ORF">DP939_24630</name>
</gene>
<keyword evidence="2" id="KW-1185">Reference proteome</keyword>